<dbReference type="PANTHER" id="PTHR33844:SF1">
    <property type="entry name" value="SULFOTRANSFERASE DOMAIN-CONTAINING PROTEIN"/>
    <property type="match status" value="1"/>
</dbReference>
<comment type="caution">
    <text evidence="1">The sequence shown here is derived from an EMBL/GenBank/DDBJ whole genome shotgun (WGS) entry which is preliminary data.</text>
</comment>
<dbReference type="PANTHER" id="PTHR33844">
    <property type="entry name" value="SULFOTRANSFER_1 DOMAIN-CONTAINING PROTEIN"/>
    <property type="match status" value="1"/>
</dbReference>
<evidence type="ECO:0000313" key="1">
    <source>
        <dbReference type="EMBL" id="MFC5942057.1"/>
    </source>
</evidence>
<dbReference type="Proteomes" id="UP001596207">
    <property type="component" value="Unassembled WGS sequence"/>
</dbReference>
<reference evidence="2" key="1">
    <citation type="journal article" date="2019" name="Int. J. Syst. Evol. Microbiol.">
        <title>The Global Catalogue of Microorganisms (GCM) 10K type strain sequencing project: providing services to taxonomists for standard genome sequencing and annotation.</title>
        <authorList>
            <consortium name="The Broad Institute Genomics Platform"/>
            <consortium name="The Broad Institute Genome Sequencing Center for Infectious Disease"/>
            <person name="Wu L."/>
            <person name="Ma J."/>
        </authorList>
    </citation>
    <scope>NUCLEOTIDE SEQUENCE [LARGE SCALE GENOMIC DNA]</scope>
    <source>
        <strain evidence="2">CGMCC 4.7173</strain>
    </source>
</reference>
<name>A0ABW1HKJ1_9ACTN</name>
<evidence type="ECO:0008006" key="3">
    <source>
        <dbReference type="Google" id="ProtNLM"/>
    </source>
</evidence>
<protein>
    <recommendedName>
        <fullName evidence="3">Sulfotransferase family protein</fullName>
    </recommendedName>
</protein>
<organism evidence="1 2">
    <name type="scientific">Micromonospora harpali</name>
    <dbReference type="NCBI Taxonomy" id="1490225"/>
    <lineage>
        <taxon>Bacteria</taxon>
        <taxon>Bacillati</taxon>
        <taxon>Actinomycetota</taxon>
        <taxon>Actinomycetes</taxon>
        <taxon>Micromonosporales</taxon>
        <taxon>Micromonosporaceae</taxon>
        <taxon>Micromonospora</taxon>
    </lineage>
</organism>
<evidence type="ECO:0000313" key="2">
    <source>
        <dbReference type="Proteomes" id="UP001596207"/>
    </source>
</evidence>
<proteinExistence type="predicted"/>
<keyword evidence="2" id="KW-1185">Reference proteome</keyword>
<gene>
    <name evidence="1" type="ORF">ACFPZ4_11280</name>
</gene>
<dbReference type="Gene3D" id="3.40.50.300">
    <property type="entry name" value="P-loop containing nucleotide triphosphate hydrolases"/>
    <property type="match status" value="1"/>
</dbReference>
<accession>A0ABW1HKJ1</accession>
<dbReference type="EMBL" id="JBHSQQ010000048">
    <property type="protein sequence ID" value="MFC5942057.1"/>
    <property type="molecule type" value="Genomic_DNA"/>
</dbReference>
<dbReference type="InterPro" id="IPR027417">
    <property type="entry name" value="P-loop_NTPase"/>
</dbReference>
<dbReference type="SUPFAM" id="SSF52540">
    <property type="entry name" value="P-loop containing nucleoside triphosphate hydrolases"/>
    <property type="match status" value="1"/>
</dbReference>
<sequence length="387" mass="41524">MDTNGSAQVLDILDKVAPAEFVPASPHNFVVRPGGSVPAESLLGDPDVSLHCLDDEHRLAYFVQAPPGVDLAGGPFLYLDQYRAAQRLVTVPYETLHRLADGLPDPARLVLVYSVGRCGSTLLSRALGEVAGVRSYSEPDVFTEIALLRHEDPGRDAEYARLIRSCVRVLANAGSNTGSGGAETLAVKFRASGIQLGDLFHEVFPAARGVFLHRDARPWLESMHQGFTPHLPDPGAQLAFLKYVLAQAPLIMPFVARHERQPTPTEAYVLTWLSVLDRYRALRRAGVPLLPVAYEALAADPKATLATVLDHCGLPADGVDAAYATFSADSQEGTLLSRASRRSNPAAALAAEDHAQARAVLAEHPVVDPDDPLVRGLVEPQGGPIEP</sequence>
<dbReference type="RefSeq" id="WP_353898724.1">
    <property type="nucleotide sequence ID" value="NZ_CP158970.1"/>
</dbReference>